<dbReference type="Proteomes" id="UP000006591">
    <property type="component" value="Chromosome 6"/>
</dbReference>
<organism evidence="1">
    <name type="scientific">Oryza nivara</name>
    <name type="common">Indian wild rice</name>
    <name type="synonym">Oryza sativa f. spontanea</name>
    <dbReference type="NCBI Taxonomy" id="4536"/>
    <lineage>
        <taxon>Eukaryota</taxon>
        <taxon>Viridiplantae</taxon>
        <taxon>Streptophyta</taxon>
        <taxon>Embryophyta</taxon>
        <taxon>Tracheophyta</taxon>
        <taxon>Spermatophyta</taxon>
        <taxon>Magnoliopsida</taxon>
        <taxon>Liliopsida</taxon>
        <taxon>Poales</taxon>
        <taxon>Poaceae</taxon>
        <taxon>BOP clade</taxon>
        <taxon>Oryzoideae</taxon>
        <taxon>Oryzeae</taxon>
        <taxon>Oryzinae</taxon>
        <taxon>Oryza</taxon>
    </lineage>
</organism>
<reference evidence="1" key="2">
    <citation type="submission" date="2018-04" db="EMBL/GenBank/DDBJ databases">
        <title>OnivRS2 (Oryza nivara Reference Sequence Version 2).</title>
        <authorList>
            <person name="Zhang J."/>
            <person name="Kudrna D."/>
            <person name="Lee S."/>
            <person name="Talag J."/>
            <person name="Rajasekar S."/>
            <person name="Welchert J."/>
            <person name="Hsing Y.-I."/>
            <person name="Wing R.A."/>
        </authorList>
    </citation>
    <scope>NUCLEOTIDE SEQUENCE [LARGE SCALE GENOMIC DNA]</scope>
    <source>
        <strain evidence="1">SL10</strain>
    </source>
</reference>
<dbReference type="Gramene" id="ONIVA06G29450.1">
    <property type="protein sequence ID" value="ONIVA06G29450.1"/>
    <property type="gene ID" value="ONIVA06G29450"/>
</dbReference>
<keyword evidence="2" id="KW-1185">Reference proteome</keyword>
<evidence type="ECO:0000313" key="2">
    <source>
        <dbReference type="Proteomes" id="UP000006591"/>
    </source>
</evidence>
<dbReference type="AlphaFoldDB" id="A0A0E0HV60"/>
<reference evidence="1" key="1">
    <citation type="submission" date="2015-04" db="UniProtKB">
        <authorList>
            <consortium name="EnsemblPlants"/>
        </authorList>
    </citation>
    <scope>IDENTIFICATION</scope>
    <source>
        <strain evidence="1">SL10</strain>
    </source>
</reference>
<dbReference type="EnsemblPlants" id="ONIVA06G29450.1">
    <property type="protein sequence ID" value="ONIVA06G29450.1"/>
    <property type="gene ID" value="ONIVA06G29450"/>
</dbReference>
<proteinExistence type="predicted"/>
<dbReference type="HOGENOM" id="CLU_1899571_0_0_1"/>
<protein>
    <submittedName>
        <fullName evidence="1">Uncharacterized protein</fullName>
    </submittedName>
</protein>
<evidence type="ECO:0000313" key="1">
    <source>
        <dbReference type="EnsemblPlants" id="ONIVA06G29450.1"/>
    </source>
</evidence>
<accession>A0A0E0HV60</accession>
<sequence length="134" mass="14726">MAMSRRSDVRRGPCICGMPQARRSETATSFGCGRSMGLRGREAGGANGKARERAAWRGVTRPHQLQAIEQERTLQSAKQPGPSQITMRVILPPCWEESQLRVTPKSEVLERGEEQKGRVLPLGEVLHLVVPANG</sequence>
<name>A0A0E0HV60_ORYNI</name>